<keyword evidence="2" id="KW-1185">Reference proteome</keyword>
<gene>
    <name evidence="1" type="ORF">J4H91_01025</name>
</gene>
<dbReference type="AlphaFoldDB" id="A0A939RWQ2"/>
<dbReference type="EMBL" id="JAGDYL010000001">
    <property type="protein sequence ID" value="MBO1803903.1"/>
    <property type="molecule type" value="Genomic_DNA"/>
</dbReference>
<accession>A0A939RWQ2</accession>
<protein>
    <submittedName>
        <fullName evidence="1">Uncharacterized protein</fullName>
    </submittedName>
</protein>
<sequence>MVASEIQATRLRLLQDAYRRLGADTHVAFVDESYVVPEVAHGGRTFYIATAYVSPVRLHEPVRRDLVDIVGGTYWHTNEAHGSGKARKIRELCEYLAEAEADESFLLAVKSPIEVIADGDERAREVCLTALLEALHRGDVSQRPSLVIAEERHHQRQRARDQRTVRSARRAQRIGQTQVLFTSPAVETLLWVPDIVSFAQNHKERGSNIGYVAPLEPLLRIISL</sequence>
<reference evidence="1" key="1">
    <citation type="submission" date="2021-03" db="EMBL/GenBank/DDBJ databases">
        <title>Leucobacter chromiisoli sp. nov., isolated from chromium-containing soil of chemical plant.</title>
        <authorList>
            <person name="Xu Z."/>
        </authorList>
    </citation>
    <scope>NUCLEOTIDE SEQUENCE</scope>
    <source>
        <strain evidence="1">A2</strain>
    </source>
</reference>
<name>A0A939RWQ2_9MICO</name>
<comment type="caution">
    <text evidence="1">The sequence shown here is derived from an EMBL/GenBank/DDBJ whole genome shotgun (WGS) entry which is preliminary data.</text>
</comment>
<evidence type="ECO:0000313" key="1">
    <source>
        <dbReference type="EMBL" id="MBO1803903.1"/>
    </source>
</evidence>
<organism evidence="1 2">
    <name type="scientific">Leucobacter ruminantium</name>
    <dbReference type="NCBI Taxonomy" id="1289170"/>
    <lineage>
        <taxon>Bacteria</taxon>
        <taxon>Bacillati</taxon>
        <taxon>Actinomycetota</taxon>
        <taxon>Actinomycetes</taxon>
        <taxon>Micrococcales</taxon>
        <taxon>Microbacteriaceae</taxon>
        <taxon>Leucobacter</taxon>
    </lineage>
</organism>
<evidence type="ECO:0000313" key="2">
    <source>
        <dbReference type="Proteomes" id="UP000664398"/>
    </source>
</evidence>
<dbReference type="Proteomes" id="UP000664398">
    <property type="component" value="Unassembled WGS sequence"/>
</dbReference>
<dbReference type="RefSeq" id="WP_208044382.1">
    <property type="nucleotide sequence ID" value="NZ_JAGDYL010000001.1"/>
</dbReference>
<proteinExistence type="predicted"/>